<dbReference type="AlphaFoldDB" id="A0AA38PJ31"/>
<gene>
    <name evidence="2" type="ORF">F5878DRAFT_526881</name>
</gene>
<dbReference type="Pfam" id="PF20415">
    <property type="entry name" value="DUF6699"/>
    <property type="match status" value="1"/>
</dbReference>
<name>A0AA38PJ31_9AGAR</name>
<dbReference type="EMBL" id="MU805965">
    <property type="protein sequence ID" value="KAJ3843864.1"/>
    <property type="molecule type" value="Genomic_DNA"/>
</dbReference>
<evidence type="ECO:0000313" key="3">
    <source>
        <dbReference type="Proteomes" id="UP001163846"/>
    </source>
</evidence>
<evidence type="ECO:0000313" key="2">
    <source>
        <dbReference type="EMBL" id="KAJ3843864.1"/>
    </source>
</evidence>
<reference evidence="2" key="1">
    <citation type="submission" date="2022-08" db="EMBL/GenBank/DDBJ databases">
        <authorList>
            <consortium name="DOE Joint Genome Institute"/>
            <person name="Min B."/>
            <person name="Riley R."/>
            <person name="Sierra-Patev S."/>
            <person name="Naranjo-Ortiz M."/>
            <person name="Looney B."/>
            <person name="Konkel Z."/>
            <person name="Slot J.C."/>
            <person name="Sakamoto Y."/>
            <person name="Steenwyk J.L."/>
            <person name="Rokas A."/>
            <person name="Carro J."/>
            <person name="Camarero S."/>
            <person name="Ferreira P."/>
            <person name="Molpeceres G."/>
            <person name="Ruiz-Duenas F.J."/>
            <person name="Serrano A."/>
            <person name="Henrissat B."/>
            <person name="Drula E."/>
            <person name="Hughes K.W."/>
            <person name="Mata J.L."/>
            <person name="Ishikawa N.K."/>
            <person name="Vargas-Isla R."/>
            <person name="Ushijima S."/>
            <person name="Smith C.A."/>
            <person name="Ahrendt S."/>
            <person name="Andreopoulos W."/>
            <person name="He G."/>
            <person name="Labutti K."/>
            <person name="Lipzen A."/>
            <person name="Ng V."/>
            <person name="Sandor L."/>
            <person name="Barry K."/>
            <person name="Martinez A.T."/>
            <person name="Xiao Y."/>
            <person name="Gibbons J.G."/>
            <person name="Terashima K."/>
            <person name="Hibbett D.S."/>
            <person name="Grigoriev I.V."/>
        </authorList>
    </citation>
    <scope>NUCLEOTIDE SEQUENCE</scope>
    <source>
        <strain evidence="2">TFB9207</strain>
    </source>
</reference>
<evidence type="ECO:0000259" key="1">
    <source>
        <dbReference type="Pfam" id="PF20415"/>
    </source>
</evidence>
<keyword evidence="3" id="KW-1185">Reference proteome</keyword>
<feature type="domain" description="DUF6699" evidence="1">
    <location>
        <begin position="29"/>
        <end position="130"/>
    </location>
</feature>
<dbReference type="InterPro" id="IPR046522">
    <property type="entry name" value="DUF6699"/>
</dbReference>
<sequence>MLNPALICDETEEGRIFDVATAGSATAILQLDEVATGPVFEEWATNPPLPSLSLVHPNLPWSITVHAPETYVTVGDVFRAICQSLHLPLHRDYWWIFIGPNDGQRERVGRTLKRLHLLHGKTRFSGLSQTTAEVKIGEDIWRMNFI</sequence>
<proteinExistence type="predicted"/>
<comment type="caution">
    <text evidence="2">The sequence shown here is derived from an EMBL/GenBank/DDBJ whole genome shotgun (WGS) entry which is preliminary data.</text>
</comment>
<accession>A0AA38PJ31</accession>
<protein>
    <recommendedName>
        <fullName evidence="1">DUF6699 domain-containing protein</fullName>
    </recommendedName>
</protein>
<organism evidence="2 3">
    <name type="scientific">Lentinula raphanica</name>
    <dbReference type="NCBI Taxonomy" id="153919"/>
    <lineage>
        <taxon>Eukaryota</taxon>
        <taxon>Fungi</taxon>
        <taxon>Dikarya</taxon>
        <taxon>Basidiomycota</taxon>
        <taxon>Agaricomycotina</taxon>
        <taxon>Agaricomycetes</taxon>
        <taxon>Agaricomycetidae</taxon>
        <taxon>Agaricales</taxon>
        <taxon>Marasmiineae</taxon>
        <taxon>Omphalotaceae</taxon>
        <taxon>Lentinula</taxon>
    </lineage>
</organism>
<dbReference type="Proteomes" id="UP001163846">
    <property type="component" value="Unassembled WGS sequence"/>
</dbReference>